<dbReference type="OrthoDB" id="1735926at2759"/>
<protein>
    <submittedName>
        <fullName evidence="2">Uncharacterized protein</fullName>
    </submittedName>
</protein>
<gene>
    <name evidence="2" type="ORF">QR98_0035510</name>
</gene>
<sequence length="363" mass="40387">MTKMNNKIALDLQTVKSNTVEINETYRTQNNIDSNDGDNFDGDSHPKSDKHDDSVDRDEIGKKNSTIKSTKSVEKIYSFSSSSSSSSSSLINVYPAINAPSILIYPANQLEESKSVSECQIEPPREDFDNVSKQAALLFRNQSQQQSNSESRLGRRRASSNLIGDHQINETNLSKLNPTIGMNLPINQSLLTSSSMNRIHSNIDSNNNNNNRNEQDINNDNNCVRRKSWDQKVTGQFRRASQALISLANVSAGVLSAAASGGIDNTSLGSSIFGGSGLYGQCSRRDSHIRNQEVILMCSSFQRLPMKDFGAEVRASMDVDQFLQQAVLLLDITETSLEGIVDRMLRKIRNIMTTINREEKRNR</sequence>
<comment type="caution">
    <text evidence="2">The sequence shown here is derived from an EMBL/GenBank/DDBJ whole genome shotgun (WGS) entry which is preliminary data.</text>
</comment>
<feature type="compositionally biased region" description="Low complexity" evidence="1">
    <location>
        <begin position="141"/>
        <end position="151"/>
    </location>
</feature>
<dbReference type="AlphaFoldDB" id="A0A132A235"/>
<name>A0A132A235_SARSC</name>
<evidence type="ECO:0000313" key="3">
    <source>
        <dbReference type="Proteomes" id="UP000616769"/>
    </source>
</evidence>
<dbReference type="EMBL" id="JXLN01010087">
    <property type="protein sequence ID" value="KPM05092.1"/>
    <property type="molecule type" value="Genomic_DNA"/>
</dbReference>
<dbReference type="Proteomes" id="UP000616769">
    <property type="component" value="Unassembled WGS sequence"/>
</dbReference>
<accession>A0A132A235</accession>
<reference evidence="2 3" key="1">
    <citation type="journal article" date="2015" name="Parasit. Vectors">
        <title>Draft genome of the scabies mite.</title>
        <authorList>
            <person name="Rider S.D.Jr."/>
            <person name="Morgan M.S."/>
            <person name="Arlian L.G."/>
        </authorList>
    </citation>
    <scope>NUCLEOTIDE SEQUENCE [LARGE SCALE GENOMIC DNA]</scope>
    <source>
        <strain evidence="2">Arlian Lab</strain>
    </source>
</reference>
<evidence type="ECO:0000313" key="2">
    <source>
        <dbReference type="EMBL" id="KPM05092.1"/>
    </source>
</evidence>
<feature type="region of interest" description="Disordered" evidence="1">
    <location>
        <begin position="26"/>
        <end position="66"/>
    </location>
</feature>
<organism evidence="2 3">
    <name type="scientific">Sarcoptes scabiei</name>
    <name type="common">Itch mite</name>
    <name type="synonym">Acarus scabiei</name>
    <dbReference type="NCBI Taxonomy" id="52283"/>
    <lineage>
        <taxon>Eukaryota</taxon>
        <taxon>Metazoa</taxon>
        <taxon>Ecdysozoa</taxon>
        <taxon>Arthropoda</taxon>
        <taxon>Chelicerata</taxon>
        <taxon>Arachnida</taxon>
        <taxon>Acari</taxon>
        <taxon>Acariformes</taxon>
        <taxon>Sarcoptiformes</taxon>
        <taxon>Astigmata</taxon>
        <taxon>Psoroptidia</taxon>
        <taxon>Sarcoptoidea</taxon>
        <taxon>Sarcoptidae</taxon>
        <taxon>Sarcoptinae</taxon>
        <taxon>Sarcoptes</taxon>
    </lineage>
</organism>
<evidence type="ECO:0000256" key="1">
    <source>
        <dbReference type="SAM" id="MobiDB-lite"/>
    </source>
</evidence>
<feature type="region of interest" description="Disordered" evidence="1">
    <location>
        <begin position="140"/>
        <end position="170"/>
    </location>
</feature>
<proteinExistence type="predicted"/>
<dbReference type="VEuPathDB" id="VectorBase:SSCA005217"/>
<feature type="compositionally biased region" description="Basic and acidic residues" evidence="1">
    <location>
        <begin position="42"/>
        <end position="62"/>
    </location>
</feature>
<feature type="region of interest" description="Disordered" evidence="1">
    <location>
        <begin position="199"/>
        <end position="221"/>
    </location>
</feature>